<feature type="transmembrane region" description="Helical" evidence="10">
    <location>
        <begin position="5"/>
        <end position="21"/>
    </location>
</feature>
<evidence type="ECO:0000256" key="6">
    <source>
        <dbReference type="ARBA" id="ARBA00023004"/>
    </source>
</evidence>
<evidence type="ECO:0000256" key="8">
    <source>
        <dbReference type="PIRSR" id="PIRSR602401-1"/>
    </source>
</evidence>
<dbReference type="Pfam" id="PF00067">
    <property type="entry name" value="p450"/>
    <property type="match status" value="1"/>
</dbReference>
<gene>
    <name evidence="11" type="ORF">MELIAE_LOCUS8087</name>
</gene>
<dbReference type="InterPro" id="IPR001128">
    <property type="entry name" value="Cyt_P450"/>
</dbReference>
<feature type="binding site" description="axial binding residue" evidence="8">
    <location>
        <position position="449"/>
    </location>
    <ligand>
        <name>heme</name>
        <dbReference type="ChEBI" id="CHEBI:30413"/>
    </ligand>
    <ligandPart>
        <name>Fe</name>
        <dbReference type="ChEBI" id="CHEBI:18248"/>
    </ligandPart>
</feature>
<dbReference type="SUPFAM" id="SSF48264">
    <property type="entry name" value="Cytochrome P450"/>
    <property type="match status" value="1"/>
</dbReference>
<evidence type="ECO:0000256" key="4">
    <source>
        <dbReference type="ARBA" id="ARBA00022723"/>
    </source>
</evidence>
<evidence type="ECO:0000256" key="3">
    <source>
        <dbReference type="ARBA" id="ARBA00022617"/>
    </source>
</evidence>
<dbReference type="GO" id="GO:0004497">
    <property type="term" value="F:monooxygenase activity"/>
    <property type="evidence" value="ECO:0007669"/>
    <property type="project" value="UniProtKB-KW"/>
</dbReference>
<organism evidence="11 12">
    <name type="scientific">Brassicogethes aeneus</name>
    <name type="common">Rape pollen beetle</name>
    <name type="synonym">Meligethes aeneus</name>
    <dbReference type="NCBI Taxonomy" id="1431903"/>
    <lineage>
        <taxon>Eukaryota</taxon>
        <taxon>Metazoa</taxon>
        <taxon>Ecdysozoa</taxon>
        <taxon>Arthropoda</taxon>
        <taxon>Hexapoda</taxon>
        <taxon>Insecta</taxon>
        <taxon>Pterygota</taxon>
        <taxon>Neoptera</taxon>
        <taxon>Endopterygota</taxon>
        <taxon>Coleoptera</taxon>
        <taxon>Polyphaga</taxon>
        <taxon>Cucujiformia</taxon>
        <taxon>Nitidulidae</taxon>
        <taxon>Meligethinae</taxon>
        <taxon>Brassicogethes</taxon>
    </lineage>
</organism>
<comment type="cofactor">
    <cofactor evidence="1 8">
        <name>heme</name>
        <dbReference type="ChEBI" id="CHEBI:30413"/>
    </cofactor>
</comment>
<evidence type="ECO:0000256" key="7">
    <source>
        <dbReference type="ARBA" id="ARBA00023033"/>
    </source>
</evidence>
<evidence type="ECO:0000313" key="11">
    <source>
        <dbReference type="EMBL" id="CAH0557343.1"/>
    </source>
</evidence>
<dbReference type="InterPro" id="IPR050196">
    <property type="entry name" value="Cytochrome_P450_Monoox"/>
</dbReference>
<comment type="similarity">
    <text evidence="2 9">Belongs to the cytochrome P450 family.</text>
</comment>
<keyword evidence="12" id="KW-1185">Reference proteome</keyword>
<keyword evidence="10" id="KW-0812">Transmembrane</keyword>
<dbReference type="CDD" id="cd20628">
    <property type="entry name" value="CYP4"/>
    <property type="match status" value="1"/>
</dbReference>
<dbReference type="PRINTS" id="PR00463">
    <property type="entry name" value="EP450I"/>
</dbReference>
<evidence type="ECO:0000313" key="12">
    <source>
        <dbReference type="Proteomes" id="UP001154078"/>
    </source>
</evidence>
<dbReference type="InterPro" id="IPR036396">
    <property type="entry name" value="Cyt_P450_sf"/>
</dbReference>
<protein>
    <recommendedName>
        <fullName evidence="13">Cytochrome P450</fullName>
    </recommendedName>
</protein>
<dbReference type="PROSITE" id="PS00086">
    <property type="entry name" value="CYTOCHROME_P450"/>
    <property type="match status" value="1"/>
</dbReference>
<dbReference type="Gene3D" id="1.10.630.10">
    <property type="entry name" value="Cytochrome P450"/>
    <property type="match status" value="1"/>
</dbReference>
<dbReference type="AlphaFoldDB" id="A0A9P0B8L1"/>
<keyword evidence="7 9" id="KW-0503">Monooxygenase</keyword>
<dbReference type="OrthoDB" id="1470350at2759"/>
<keyword evidence="6 8" id="KW-0408">Iron</keyword>
<keyword evidence="10" id="KW-1133">Transmembrane helix</keyword>
<dbReference type="Proteomes" id="UP001154078">
    <property type="component" value="Chromosome 5"/>
</dbReference>
<dbReference type="PRINTS" id="PR00385">
    <property type="entry name" value="P450"/>
</dbReference>
<dbReference type="InterPro" id="IPR017972">
    <property type="entry name" value="Cyt_P450_CS"/>
</dbReference>
<dbReference type="EMBL" id="OV121136">
    <property type="protein sequence ID" value="CAH0557343.1"/>
    <property type="molecule type" value="Genomic_DNA"/>
</dbReference>
<evidence type="ECO:0000256" key="10">
    <source>
        <dbReference type="SAM" id="Phobius"/>
    </source>
</evidence>
<dbReference type="PANTHER" id="PTHR24291:SF187">
    <property type="entry name" value="CYTOCHROME P450 4AE1-RELATED"/>
    <property type="match status" value="1"/>
</dbReference>
<evidence type="ECO:0000256" key="9">
    <source>
        <dbReference type="RuleBase" id="RU000461"/>
    </source>
</evidence>
<dbReference type="GO" id="GO:0016705">
    <property type="term" value="F:oxidoreductase activity, acting on paired donors, with incorporation or reduction of molecular oxygen"/>
    <property type="evidence" value="ECO:0007669"/>
    <property type="project" value="InterPro"/>
</dbReference>
<dbReference type="PANTHER" id="PTHR24291">
    <property type="entry name" value="CYTOCHROME P450 FAMILY 4"/>
    <property type="match status" value="1"/>
</dbReference>
<evidence type="ECO:0000256" key="5">
    <source>
        <dbReference type="ARBA" id="ARBA00023002"/>
    </source>
</evidence>
<evidence type="ECO:0008006" key="13">
    <source>
        <dbReference type="Google" id="ProtNLM"/>
    </source>
</evidence>
<dbReference type="GO" id="GO:0020037">
    <property type="term" value="F:heme binding"/>
    <property type="evidence" value="ECO:0007669"/>
    <property type="project" value="InterPro"/>
</dbReference>
<evidence type="ECO:0000256" key="2">
    <source>
        <dbReference type="ARBA" id="ARBA00010617"/>
    </source>
</evidence>
<dbReference type="InterPro" id="IPR002401">
    <property type="entry name" value="Cyt_P450_E_grp-I"/>
</dbReference>
<dbReference type="GO" id="GO:0005506">
    <property type="term" value="F:iron ion binding"/>
    <property type="evidence" value="ECO:0007669"/>
    <property type="project" value="InterPro"/>
</dbReference>
<keyword evidence="3 8" id="KW-0349">Heme</keyword>
<keyword evidence="4 8" id="KW-0479">Metal-binding</keyword>
<sequence>MSFVLECLIAVAIIAILWWYINVTSIRNKLSWVFKIPGVPLLGNGLQFVGSNTEHFNTMFKLLKMSNEIKSVRLDFIHKTAILTADPKLIEFTLSSNSLKILNKGEVYRFITPWLGTGLLTSDGKKWKPRRKIITPTFHFKILEQFVDVFESKGKIFIDELSKETKNNGFDVYPYVTMCTLDIICESAMGVSINAQKQKHSDYVTSVKNMCRIVVERSFSPFQMFDALFYFTNNYKTQKESLSILHTYTNNVIKQKRKELEASDKKFIDIEDDFGVKKKMAFLDWLLQTTIDNKPLSDKDIREEVDTFMFEGHDTTASAISFAMYLLANNPKEQAKVYEEAKSMFGDDKEKSATFKDLQEMKYLENVIKETLRLYPSVPIYSRCLTDDIEYQEGKIIPKGTQLGIFAFGVGRDKDYYKDPEKFMPSRFDSMDGKTPFSYIPFSAGPRNCIGQKFAMLEMKSTLSKLIRNYELLPSVPEHKLILVPETVLKSKNGIKIRIQNRK</sequence>
<keyword evidence="10" id="KW-0472">Membrane</keyword>
<keyword evidence="5 9" id="KW-0560">Oxidoreductase</keyword>
<accession>A0A9P0B8L1</accession>
<reference evidence="11" key="1">
    <citation type="submission" date="2021-12" db="EMBL/GenBank/DDBJ databases">
        <authorList>
            <person name="King R."/>
        </authorList>
    </citation>
    <scope>NUCLEOTIDE SEQUENCE</scope>
</reference>
<evidence type="ECO:0000256" key="1">
    <source>
        <dbReference type="ARBA" id="ARBA00001971"/>
    </source>
</evidence>
<proteinExistence type="inferred from homology"/>
<name>A0A9P0B8L1_BRAAE</name>